<reference evidence="2 3" key="1">
    <citation type="submission" date="2018-10" db="EMBL/GenBank/DDBJ databases">
        <title>Tessaracoccus antarcticuss sp. nov., isolated from sediment.</title>
        <authorList>
            <person name="Zhou L.Y."/>
            <person name="Du Z.J."/>
        </authorList>
    </citation>
    <scope>NUCLEOTIDE SEQUENCE [LARGE SCALE GENOMIC DNA]</scope>
    <source>
        <strain evidence="2 3">JDX10</strain>
    </source>
</reference>
<feature type="region of interest" description="Disordered" evidence="1">
    <location>
        <begin position="1"/>
        <end position="34"/>
    </location>
</feature>
<dbReference type="EMBL" id="REFW01000001">
    <property type="protein sequence ID" value="RMB61443.1"/>
    <property type="molecule type" value="Genomic_DNA"/>
</dbReference>
<evidence type="ECO:0000313" key="2">
    <source>
        <dbReference type="EMBL" id="RMB61443.1"/>
    </source>
</evidence>
<dbReference type="Proteomes" id="UP000275256">
    <property type="component" value="Unassembled WGS sequence"/>
</dbReference>
<organism evidence="2 3">
    <name type="scientific">Tessaracoccus antarcticus</name>
    <dbReference type="NCBI Taxonomy" id="2479848"/>
    <lineage>
        <taxon>Bacteria</taxon>
        <taxon>Bacillati</taxon>
        <taxon>Actinomycetota</taxon>
        <taxon>Actinomycetes</taxon>
        <taxon>Propionibacteriales</taxon>
        <taxon>Propionibacteriaceae</taxon>
        <taxon>Tessaracoccus</taxon>
    </lineage>
</organism>
<comment type="caution">
    <text evidence="2">The sequence shown here is derived from an EMBL/GenBank/DDBJ whole genome shotgun (WGS) entry which is preliminary data.</text>
</comment>
<proteinExistence type="predicted"/>
<protein>
    <submittedName>
        <fullName evidence="2">Uncharacterized protein</fullName>
    </submittedName>
</protein>
<evidence type="ECO:0000313" key="3">
    <source>
        <dbReference type="Proteomes" id="UP000275256"/>
    </source>
</evidence>
<sequence length="185" mass="18405">MTTEEATPEESPIAEESAAPKASTTREPVTTGPLEGEELNAAGVAWFGAFCTGVAKATSFAGPDTTGMAIGEVTDTVVTTYQSIGGSFTETGQALAALDTAMNFENADAFAASSTSAVDEVGAVYTQGSETVAAGTYATEAELLKVVNATEASVVSAGGGDFGLSNLDDTVLASVGAQVPACAEL</sequence>
<evidence type="ECO:0000256" key="1">
    <source>
        <dbReference type="SAM" id="MobiDB-lite"/>
    </source>
</evidence>
<gene>
    <name evidence="2" type="ORF">EAX62_01950</name>
</gene>
<feature type="compositionally biased region" description="Low complexity" evidence="1">
    <location>
        <begin position="1"/>
        <end position="23"/>
    </location>
</feature>
<accession>A0A3M0GIK3</accession>
<dbReference type="AlphaFoldDB" id="A0A3M0GIK3"/>
<name>A0A3M0GIK3_9ACTN</name>
<keyword evidence="3" id="KW-1185">Reference proteome</keyword>